<evidence type="ECO:0000313" key="2">
    <source>
        <dbReference type="Proteomes" id="UP000191004"/>
    </source>
</evidence>
<keyword evidence="2" id="KW-1185">Reference proteome</keyword>
<reference evidence="1 2" key="1">
    <citation type="submission" date="2016-04" db="EMBL/GenBank/DDBJ databases">
        <title>Multiple horizontal gene transfer events from other fungi enriched the ability of the initially mycotrophic fungus Trichoderma (Ascomycota) to feed on dead plant biomass.</title>
        <authorList>
            <person name="Atanasova L."/>
            <person name="Chenthamara K."/>
            <person name="Zhang J."/>
            <person name="Grujic M."/>
            <person name="Henrissat B."/>
            <person name="Kuo A."/>
            <person name="Aertz A."/>
            <person name="Salamov A."/>
            <person name="Lipzen A."/>
            <person name="Labutti K."/>
            <person name="Barry K."/>
            <person name="Miao Y."/>
            <person name="Rahimi M.J."/>
            <person name="Shen Q."/>
            <person name="Grigoriev I.V."/>
            <person name="Kubicek C.P."/>
            <person name="Druzhinina I.S."/>
        </authorList>
    </citation>
    <scope>NUCLEOTIDE SEQUENCE [LARGE SCALE GENOMIC DNA]</scope>
    <source>
        <strain evidence="1 2">NJAU 4742</strain>
    </source>
</reference>
<name>A0A1T3D0E2_9HYPO</name>
<gene>
    <name evidence="1" type="ORF">A0O28_0069540</name>
</gene>
<sequence length="84" mass="9695">MLNSICRLCQLGGGRYFSAQLFNERWDISLTRDILRQLDRDVHGISANIRTKTSSIKRQLPKMKFTTMFKLDVAHRQSSCNSSC</sequence>
<proteinExistence type="predicted"/>
<protein>
    <submittedName>
        <fullName evidence="1">Uncharacterized protein</fullName>
    </submittedName>
</protein>
<dbReference type="Proteomes" id="UP000191004">
    <property type="component" value="Unassembled WGS sequence"/>
</dbReference>
<accession>A0A1T3D0E2</accession>
<comment type="caution">
    <text evidence="1">The sequence shown here is derived from an EMBL/GenBank/DDBJ whole genome shotgun (WGS) entry which is preliminary data.</text>
</comment>
<dbReference type="EMBL" id="LVVK01000002">
    <property type="protein sequence ID" value="OPB46830.1"/>
    <property type="molecule type" value="Genomic_DNA"/>
</dbReference>
<organism evidence="1 2">
    <name type="scientific">Trichoderma guizhouense</name>
    <dbReference type="NCBI Taxonomy" id="1491466"/>
    <lineage>
        <taxon>Eukaryota</taxon>
        <taxon>Fungi</taxon>
        <taxon>Dikarya</taxon>
        <taxon>Ascomycota</taxon>
        <taxon>Pezizomycotina</taxon>
        <taxon>Sordariomycetes</taxon>
        <taxon>Hypocreomycetidae</taxon>
        <taxon>Hypocreales</taxon>
        <taxon>Hypocreaceae</taxon>
        <taxon>Trichoderma</taxon>
    </lineage>
</organism>
<evidence type="ECO:0000313" key="1">
    <source>
        <dbReference type="EMBL" id="OPB46830.1"/>
    </source>
</evidence>
<dbReference type="AlphaFoldDB" id="A0A1T3D0E2"/>